<proteinExistence type="predicted"/>
<keyword evidence="2" id="KW-1185">Reference proteome</keyword>
<evidence type="ECO:0000313" key="1">
    <source>
        <dbReference type="EMBL" id="MBU5673259.1"/>
    </source>
</evidence>
<accession>A0ABS6FT25</accession>
<dbReference type="Proteomes" id="UP000743001">
    <property type="component" value="Unassembled WGS sequence"/>
</dbReference>
<comment type="caution">
    <text evidence="1">The sequence shown here is derived from an EMBL/GenBank/DDBJ whole genome shotgun (WGS) entry which is preliminary data.</text>
</comment>
<reference evidence="1 2" key="1">
    <citation type="submission" date="2021-06" db="EMBL/GenBank/DDBJ databases">
        <authorList>
            <person name="Sun Q."/>
            <person name="Li D."/>
        </authorList>
    </citation>
    <scope>NUCLEOTIDE SEQUENCE [LARGE SCALE GENOMIC DNA]</scope>
    <source>
        <strain evidence="1 2">MSJ-6</strain>
    </source>
</reference>
<evidence type="ECO:0000313" key="2">
    <source>
        <dbReference type="Proteomes" id="UP000743001"/>
    </source>
</evidence>
<gene>
    <name evidence="1" type="ORF">KQJ23_15630</name>
</gene>
<dbReference type="EMBL" id="JAHLQJ010000013">
    <property type="protein sequence ID" value="MBU5673259.1"/>
    <property type="molecule type" value="Genomic_DNA"/>
</dbReference>
<dbReference type="Pfam" id="PF10711">
    <property type="entry name" value="DUF2513"/>
    <property type="match status" value="1"/>
</dbReference>
<protein>
    <submittedName>
        <fullName evidence="1">DUF2513 domain-containing protein</fullName>
    </submittedName>
</protein>
<dbReference type="InterPro" id="IPR019650">
    <property type="entry name" value="DUF2513"/>
</dbReference>
<name>A0ABS6FT25_9BACL</name>
<dbReference type="RefSeq" id="WP_216479810.1">
    <property type="nucleotide sequence ID" value="NZ_JAHLQJ010000013.1"/>
</dbReference>
<organism evidence="1 2">
    <name type="scientific">Paenibacillus brevis</name>
    <dbReference type="NCBI Taxonomy" id="2841508"/>
    <lineage>
        <taxon>Bacteria</taxon>
        <taxon>Bacillati</taxon>
        <taxon>Bacillota</taxon>
        <taxon>Bacilli</taxon>
        <taxon>Bacillales</taxon>
        <taxon>Paenibacillaceae</taxon>
        <taxon>Paenibacillus</taxon>
    </lineage>
</organism>
<sequence length="111" mass="12625">MLNVIRDTLLALESELLLDVPMSLETVSQISSLQKYDSQDIEQAIFKLAEIGYLNYDGDVTSVLDITWNGHMFLDNCRSEKVWEYVISNSNGLRDANHVAEGYIRTLLNLN</sequence>